<dbReference type="Gene3D" id="3.40.430.10">
    <property type="entry name" value="Dihydrofolate Reductase, subunit A"/>
    <property type="match status" value="1"/>
</dbReference>
<evidence type="ECO:0000256" key="2">
    <source>
        <dbReference type="ARBA" id="ARBA00009723"/>
    </source>
</evidence>
<evidence type="ECO:0000313" key="12">
    <source>
        <dbReference type="Proteomes" id="UP000050360"/>
    </source>
</evidence>
<evidence type="ECO:0000256" key="7">
    <source>
        <dbReference type="ARBA" id="ARBA00047550"/>
    </source>
</evidence>
<organism evidence="11 12">
    <name type="scientific">Candidatus Methanoperedens nitratireducens</name>
    <dbReference type="NCBI Taxonomy" id="1392998"/>
    <lineage>
        <taxon>Archaea</taxon>
        <taxon>Methanobacteriati</taxon>
        <taxon>Methanobacteriota</taxon>
        <taxon>Stenosarchaea group</taxon>
        <taxon>Methanomicrobia</taxon>
        <taxon>Methanosarcinales</taxon>
        <taxon>ANME-2 cluster</taxon>
        <taxon>Candidatus Methanoperedentaceae</taxon>
        <taxon>Candidatus Methanoperedens</taxon>
    </lineage>
</organism>
<evidence type="ECO:0000256" key="1">
    <source>
        <dbReference type="ARBA" id="ARBA00005104"/>
    </source>
</evidence>
<accession>A0A0P8C586</accession>
<evidence type="ECO:0000259" key="10">
    <source>
        <dbReference type="Pfam" id="PF01872"/>
    </source>
</evidence>
<keyword evidence="6" id="KW-0560">Oxidoreductase</keyword>
<comment type="catalytic activity">
    <reaction evidence="7">
        <text>2,5-diamino-6-(1-D-ribitylamino)pyrimidin-4(3H)-one 5'-phosphate + NAD(+) = 2,5-diamino-6-(1-D-ribosylamino)pyrimidin-4(3H)-one 5'-phosphate + NADH + H(+)</text>
        <dbReference type="Rhea" id="RHEA:27274"/>
        <dbReference type="ChEBI" id="CHEBI:15378"/>
        <dbReference type="ChEBI" id="CHEBI:57540"/>
        <dbReference type="ChEBI" id="CHEBI:57945"/>
        <dbReference type="ChEBI" id="CHEBI:58890"/>
        <dbReference type="ChEBI" id="CHEBI:59545"/>
        <dbReference type="EC" id="1.1.1.302"/>
    </reaction>
</comment>
<dbReference type="InterPro" id="IPR011549">
    <property type="entry name" value="RibD_C"/>
</dbReference>
<dbReference type="GO" id="GO:0008703">
    <property type="term" value="F:5-amino-6-(5-phosphoribosylamino)uracil reductase activity"/>
    <property type="evidence" value="ECO:0007669"/>
    <property type="project" value="InterPro"/>
</dbReference>
<comment type="similarity">
    <text evidence="2">Belongs to the HTP reductase family.</text>
</comment>
<dbReference type="GO" id="GO:0009231">
    <property type="term" value="P:riboflavin biosynthetic process"/>
    <property type="evidence" value="ECO:0007669"/>
    <property type="project" value="UniProtKB-UniPathway"/>
</dbReference>
<evidence type="ECO:0000256" key="3">
    <source>
        <dbReference type="ARBA" id="ARBA00011738"/>
    </source>
</evidence>
<evidence type="ECO:0000256" key="6">
    <source>
        <dbReference type="ARBA" id="ARBA00023002"/>
    </source>
</evidence>
<dbReference type="AlphaFoldDB" id="A0A0P8C586"/>
<evidence type="ECO:0000313" key="11">
    <source>
        <dbReference type="EMBL" id="KPQ41805.1"/>
    </source>
</evidence>
<comment type="pathway">
    <text evidence="1">Cofactor biosynthesis; riboflavin biosynthesis.</text>
</comment>
<dbReference type="EMBL" id="LKCM01000302">
    <property type="protein sequence ID" value="KPQ41805.1"/>
    <property type="molecule type" value="Genomic_DNA"/>
</dbReference>
<dbReference type="InterPro" id="IPR002734">
    <property type="entry name" value="RibDG_C"/>
</dbReference>
<evidence type="ECO:0000256" key="8">
    <source>
        <dbReference type="ARBA" id="ARBA00049020"/>
    </source>
</evidence>
<dbReference type="EC" id="1.1.1.302" evidence="9"/>
<dbReference type="NCBIfam" id="TIGR00227">
    <property type="entry name" value="ribD_Cterm"/>
    <property type="match status" value="1"/>
</dbReference>
<feature type="domain" description="Bacterial bifunctional deaminase-reductase C-terminal" evidence="10">
    <location>
        <begin position="17"/>
        <end position="230"/>
    </location>
</feature>
<dbReference type="PANTHER" id="PTHR38011:SF7">
    <property type="entry name" value="2,5-DIAMINO-6-RIBOSYLAMINO-4(3H)-PYRIMIDINONE 5'-PHOSPHATE REDUCTASE"/>
    <property type="match status" value="1"/>
</dbReference>
<comment type="caution">
    <text evidence="11">The sequence shown here is derived from an EMBL/GenBank/DDBJ whole genome shotgun (WGS) entry which is preliminary data.</text>
</comment>
<evidence type="ECO:0000256" key="5">
    <source>
        <dbReference type="ARBA" id="ARBA00022857"/>
    </source>
</evidence>
<evidence type="ECO:0000256" key="9">
    <source>
        <dbReference type="NCBIfam" id="TIGR01508"/>
    </source>
</evidence>
<comment type="catalytic activity">
    <reaction evidence="8">
        <text>2,5-diamino-6-(1-D-ribitylamino)pyrimidin-4(3H)-one 5'-phosphate + NADP(+) = 2,5-diamino-6-(1-D-ribosylamino)pyrimidin-4(3H)-one 5'-phosphate + NADPH + H(+)</text>
        <dbReference type="Rhea" id="RHEA:27278"/>
        <dbReference type="ChEBI" id="CHEBI:15378"/>
        <dbReference type="ChEBI" id="CHEBI:57783"/>
        <dbReference type="ChEBI" id="CHEBI:58349"/>
        <dbReference type="ChEBI" id="CHEBI:58890"/>
        <dbReference type="ChEBI" id="CHEBI:59545"/>
        <dbReference type="EC" id="1.1.1.302"/>
    </reaction>
</comment>
<sequence length="237" mass="25737">MSNPSTIRNESGKSSRPFVFINAAMSADGKIATIERRQTRISGSPDFDRMDELRASSDAIMVGIGTVLSDNPSLTVKSKDRKDKRRALGLSENPVRIVVDSLARTPVDADIFKKGEGKRIIAVSGSAPSDKVRRLSKFADIICIGKKNVDLVKLLSELKKRGINRLMIEGGATLNWGLISNGLVDEVYTFVGNIIIGGKNAPTLVDGEGYASDFCRLALISCEKVDDGILIKWKVIL</sequence>
<dbReference type="GO" id="GO:0050661">
    <property type="term" value="F:NADP binding"/>
    <property type="evidence" value="ECO:0007669"/>
    <property type="project" value="InterPro"/>
</dbReference>
<comment type="subunit">
    <text evidence="3">Homodimer.</text>
</comment>
<keyword evidence="4" id="KW-0686">Riboflavin biosynthesis</keyword>
<dbReference type="PANTHER" id="PTHR38011">
    <property type="entry name" value="DIHYDROFOLATE REDUCTASE FAMILY PROTEIN (AFU_ORTHOLOGUE AFUA_8G06820)"/>
    <property type="match status" value="1"/>
</dbReference>
<protein>
    <recommendedName>
        <fullName evidence="9">2,5-diamino-6-(ribosylamino)-4(3H)-pyrimidinone 5'-phosphate reductase</fullName>
        <ecNumber evidence="9">1.1.1.302</ecNumber>
    </recommendedName>
</protein>
<dbReference type="SUPFAM" id="SSF53597">
    <property type="entry name" value="Dihydrofolate reductase-like"/>
    <property type="match status" value="1"/>
</dbReference>
<evidence type="ECO:0000256" key="4">
    <source>
        <dbReference type="ARBA" id="ARBA00022619"/>
    </source>
</evidence>
<proteinExistence type="inferred from homology"/>
<dbReference type="InterPro" id="IPR050765">
    <property type="entry name" value="Riboflavin_Biosynth_HTPR"/>
</dbReference>
<dbReference type="Pfam" id="PF01872">
    <property type="entry name" value="RibD_C"/>
    <property type="match status" value="1"/>
</dbReference>
<gene>
    <name evidence="11" type="ORF">MPEBLZ_03646</name>
</gene>
<dbReference type="InterPro" id="IPR006401">
    <property type="entry name" value="Rib_reduct_arc"/>
</dbReference>
<dbReference type="NCBIfam" id="TIGR01508">
    <property type="entry name" value="rib_reduct_arch"/>
    <property type="match status" value="1"/>
</dbReference>
<dbReference type="Proteomes" id="UP000050360">
    <property type="component" value="Unassembled WGS sequence"/>
</dbReference>
<keyword evidence="5" id="KW-0521">NADP</keyword>
<dbReference type="UniPathway" id="UPA00275"/>
<reference evidence="11 12" key="1">
    <citation type="submission" date="2015-09" db="EMBL/GenBank/DDBJ databases">
        <title>A metagenomics-based metabolic model of nitrate-dependent anaerobic oxidation of methane by Methanoperedens-like archaea.</title>
        <authorList>
            <person name="Arshad A."/>
            <person name="Speth D.R."/>
            <person name="De Graaf R.M."/>
            <person name="Op Den Camp H.J."/>
            <person name="Jetten M.S."/>
            <person name="Welte C.U."/>
        </authorList>
    </citation>
    <scope>NUCLEOTIDE SEQUENCE [LARGE SCALE GENOMIC DNA]</scope>
</reference>
<dbReference type="PATRIC" id="fig|1719120.3.peg.3956"/>
<dbReference type="InterPro" id="IPR024072">
    <property type="entry name" value="DHFR-like_dom_sf"/>
</dbReference>
<name>A0A0P8C586_9EURY</name>